<protein>
    <submittedName>
        <fullName evidence="2">Pectin lyase-like protein</fullName>
    </submittedName>
</protein>
<sequence length="870" mass="94712">MAYWMADPKYAHKQPLAGSADYPVLRNVKAYGAKGDGVTDDWAAIMSAVTRGGRCGEGCNATSTKGAVVYFPPGKYLITKPIIQYYFTVFAGDPSDRAVILGAKDFKGIALVDTDVYIPESNGQNWWINQNNFYRQIRNLVLDLTLMPNYVEGGVGNGFPAGIHWQVSQACTLHNLDFKMPTTAGATHRGVFMENGSGGFVSDLSFTGGAVGFVAGSQQYTARNLRFSKCQTAIEMLWSWGFTWKSMLVSDCKVGINATGFGVDGNTQKKQSTGSLIVQGSSFTNVDTMLIVLQTTGYQATVLLENIELAGSSRVAVASNTGDALLAGGPQKIPLWGLGRRFDDASPEGRITMGPIPVPKKDPGLLLLDDWYEREKPMYHREPAGNFINVLDFGVKNDGTSAAGNARGINEALAKAAGEKKVLVFPAGIYLVDETLFIPSGTRMVGVLWSQIVATGAKFADPDHPYILASRVGQPGDVGAVEISDMLFTQSGPTAGAVLMEWNIYQSNQGSAAMFDVIFRVGGAAGSGLLESNCHQFGAQKQESCMAAAMMLHVRSGSSIYMENMWFWVAGADHDVESKLQTRINIYGARGVLIESQGPSWVYSVSNEHSTLYNWQLAGANNIYLGHIQSETPYFQAGQTPSLRPYPPSEHFAYDPEFADCGAAKGFDTCREAWALRVIKSRNVYLYGGGFYAFFTDYKDDCAKFGGVCQDRLIDTDYSEGVWMFNLFTVGGKEVISPQGDADLIPSLKTVERKTEENGFATATNAWLLLSNKGATIGGTRKGALERQDEEPGPLMCNFNLEFPTFDALDKASSTMDPYCVYIAGIATSGTMIETALSEYNKTKPGYDDLFNAYSKVFRSYMAREIKDFM</sequence>
<dbReference type="AlphaFoldDB" id="A0A6G1HSE6"/>
<keyword evidence="3" id="KW-1185">Reference proteome</keyword>
<feature type="domain" description="Rhodanese" evidence="1">
    <location>
        <begin position="666"/>
        <end position="703"/>
    </location>
</feature>
<keyword evidence="2" id="KW-0456">Lyase</keyword>
<dbReference type="OrthoDB" id="1046782at2759"/>
<dbReference type="PANTHER" id="PTHR33928">
    <property type="entry name" value="POLYGALACTURONASE QRT3"/>
    <property type="match status" value="1"/>
</dbReference>
<dbReference type="PANTHER" id="PTHR33928:SF2">
    <property type="entry name" value="PECTATE LYASE SUPERFAMILY PROTEIN DOMAIN-CONTAINING PROTEIN-RELATED"/>
    <property type="match status" value="1"/>
</dbReference>
<gene>
    <name evidence="2" type="ORF">EJ06DRAFT_479736</name>
</gene>
<feature type="non-terminal residue" evidence="2">
    <location>
        <position position="870"/>
    </location>
</feature>
<organism evidence="2 3">
    <name type="scientific">Trichodelitschia bisporula</name>
    <dbReference type="NCBI Taxonomy" id="703511"/>
    <lineage>
        <taxon>Eukaryota</taxon>
        <taxon>Fungi</taxon>
        <taxon>Dikarya</taxon>
        <taxon>Ascomycota</taxon>
        <taxon>Pezizomycotina</taxon>
        <taxon>Dothideomycetes</taxon>
        <taxon>Dothideomycetes incertae sedis</taxon>
        <taxon>Phaeotrichales</taxon>
        <taxon>Phaeotrichaceae</taxon>
        <taxon>Trichodelitschia</taxon>
    </lineage>
</organism>
<dbReference type="InterPro" id="IPR011050">
    <property type="entry name" value="Pectin_lyase_fold/virulence"/>
</dbReference>
<dbReference type="InterPro" id="IPR024535">
    <property type="entry name" value="RHGA/B-epi-like_pectate_lyase"/>
</dbReference>
<dbReference type="InterPro" id="IPR039279">
    <property type="entry name" value="QRT3-like"/>
</dbReference>
<dbReference type="Proteomes" id="UP000799640">
    <property type="component" value="Unassembled WGS sequence"/>
</dbReference>
<accession>A0A6G1HSE6</accession>
<reference evidence="2" key="1">
    <citation type="journal article" date="2020" name="Stud. Mycol.">
        <title>101 Dothideomycetes genomes: a test case for predicting lifestyles and emergence of pathogens.</title>
        <authorList>
            <person name="Haridas S."/>
            <person name="Albert R."/>
            <person name="Binder M."/>
            <person name="Bloem J."/>
            <person name="Labutti K."/>
            <person name="Salamov A."/>
            <person name="Andreopoulos B."/>
            <person name="Baker S."/>
            <person name="Barry K."/>
            <person name="Bills G."/>
            <person name="Bluhm B."/>
            <person name="Cannon C."/>
            <person name="Castanera R."/>
            <person name="Culley D."/>
            <person name="Daum C."/>
            <person name="Ezra D."/>
            <person name="Gonzalez J."/>
            <person name="Henrissat B."/>
            <person name="Kuo A."/>
            <person name="Liang C."/>
            <person name="Lipzen A."/>
            <person name="Lutzoni F."/>
            <person name="Magnuson J."/>
            <person name="Mondo S."/>
            <person name="Nolan M."/>
            <person name="Ohm R."/>
            <person name="Pangilinan J."/>
            <person name="Park H.-J."/>
            <person name="Ramirez L."/>
            <person name="Alfaro M."/>
            <person name="Sun H."/>
            <person name="Tritt A."/>
            <person name="Yoshinaga Y."/>
            <person name="Zwiers L.-H."/>
            <person name="Turgeon B."/>
            <person name="Goodwin S."/>
            <person name="Spatafora J."/>
            <person name="Crous P."/>
            <person name="Grigoriev I."/>
        </authorList>
    </citation>
    <scope>NUCLEOTIDE SEQUENCE</scope>
    <source>
        <strain evidence="2">CBS 262.69</strain>
    </source>
</reference>
<dbReference type="EMBL" id="ML996699">
    <property type="protein sequence ID" value="KAF2398831.1"/>
    <property type="molecule type" value="Genomic_DNA"/>
</dbReference>
<dbReference type="Gene3D" id="2.160.20.10">
    <property type="entry name" value="Single-stranded right-handed beta-helix, Pectin lyase-like"/>
    <property type="match status" value="2"/>
</dbReference>
<dbReference type="CDD" id="cd23668">
    <property type="entry name" value="GH55_beta13glucanase-like"/>
    <property type="match status" value="1"/>
</dbReference>
<dbReference type="Pfam" id="PF12708">
    <property type="entry name" value="Pect-lyase_RHGA_epim"/>
    <property type="match status" value="2"/>
</dbReference>
<dbReference type="SUPFAM" id="SSF51126">
    <property type="entry name" value="Pectin lyase-like"/>
    <property type="match status" value="2"/>
</dbReference>
<name>A0A6G1HSE6_9PEZI</name>
<dbReference type="GO" id="GO:0016829">
    <property type="term" value="F:lyase activity"/>
    <property type="evidence" value="ECO:0007669"/>
    <property type="project" value="UniProtKB-KW"/>
</dbReference>
<dbReference type="GO" id="GO:0004650">
    <property type="term" value="F:polygalacturonase activity"/>
    <property type="evidence" value="ECO:0007669"/>
    <property type="project" value="InterPro"/>
</dbReference>
<dbReference type="InterPro" id="IPR001763">
    <property type="entry name" value="Rhodanese-like_dom"/>
</dbReference>
<evidence type="ECO:0000313" key="2">
    <source>
        <dbReference type="EMBL" id="KAF2398831.1"/>
    </source>
</evidence>
<evidence type="ECO:0000259" key="1">
    <source>
        <dbReference type="PROSITE" id="PS50206"/>
    </source>
</evidence>
<proteinExistence type="predicted"/>
<dbReference type="InterPro" id="IPR012334">
    <property type="entry name" value="Pectin_lyas_fold"/>
</dbReference>
<dbReference type="PROSITE" id="PS50206">
    <property type="entry name" value="RHODANESE_3"/>
    <property type="match status" value="1"/>
</dbReference>
<evidence type="ECO:0000313" key="3">
    <source>
        <dbReference type="Proteomes" id="UP000799640"/>
    </source>
</evidence>